<dbReference type="Proteomes" id="UP000273982">
    <property type="component" value="Plasmid pGW6_1"/>
</dbReference>
<organism evidence="1 2">
    <name type="scientific">Methylocystis rosea</name>
    <dbReference type="NCBI Taxonomy" id="173366"/>
    <lineage>
        <taxon>Bacteria</taxon>
        <taxon>Pseudomonadati</taxon>
        <taxon>Pseudomonadota</taxon>
        <taxon>Alphaproteobacteria</taxon>
        <taxon>Hyphomicrobiales</taxon>
        <taxon>Methylocystaceae</taxon>
        <taxon>Methylocystis</taxon>
    </lineage>
</organism>
<dbReference type="EMBL" id="CP034087">
    <property type="protein sequence ID" value="AZG78741.1"/>
    <property type="molecule type" value="Genomic_DNA"/>
</dbReference>
<dbReference type="AlphaFoldDB" id="A0A3G8M9W6"/>
<dbReference type="RefSeq" id="WP_124740252.1">
    <property type="nucleotide sequence ID" value="NZ_CP034087.1"/>
</dbReference>
<evidence type="ECO:0000313" key="1">
    <source>
        <dbReference type="EMBL" id="AZG78741.1"/>
    </source>
</evidence>
<keyword evidence="1" id="KW-0614">Plasmid</keyword>
<accession>A0A3G8M9W6</accession>
<dbReference type="KEGG" id="mros:EHO51_18010"/>
<proteinExistence type="predicted"/>
<protein>
    <recommendedName>
        <fullName evidence="3">HNH endonuclease</fullName>
    </recommendedName>
</protein>
<name>A0A3G8M9W6_9HYPH</name>
<sequence>MRIIKAEMLAAIGESHEHRNQYQLDHRIPLALGGATIHRRNLMLQPVALALEKDAIERCLAVAVCDGRLGLDEARAAIWRDWRAPGAVCETAAGNPGAFD</sequence>
<geneLocation type="plasmid" evidence="2">
    <name>pgw6_1</name>
</geneLocation>
<reference evidence="1 2" key="1">
    <citation type="submission" date="2018-11" db="EMBL/GenBank/DDBJ databases">
        <title>Genome squencing of methanotrophic bacteria isolated from alkaline groundwater in Korea.</title>
        <authorList>
            <person name="Nguyen L.N."/>
        </authorList>
    </citation>
    <scope>NUCLEOTIDE SEQUENCE [LARGE SCALE GENOMIC DNA]</scope>
    <source>
        <strain evidence="1 2">GW6</strain>
        <plasmid evidence="2">pgw6_1</plasmid>
    </source>
</reference>
<evidence type="ECO:0008006" key="3">
    <source>
        <dbReference type="Google" id="ProtNLM"/>
    </source>
</evidence>
<evidence type="ECO:0000313" key="2">
    <source>
        <dbReference type="Proteomes" id="UP000273982"/>
    </source>
</evidence>
<gene>
    <name evidence="1" type="ORF">EHO51_18010</name>
</gene>